<feature type="transmembrane region" description="Helical" evidence="8">
    <location>
        <begin position="230"/>
        <end position="254"/>
    </location>
</feature>
<evidence type="ECO:0000313" key="10">
    <source>
        <dbReference type="Proteomes" id="UP000192359"/>
    </source>
</evidence>
<comment type="similarity">
    <text evidence="2">Belongs to the binding-protein-dependent transport system permease family. FecCD subfamily.</text>
</comment>
<evidence type="ECO:0000256" key="4">
    <source>
        <dbReference type="ARBA" id="ARBA00022475"/>
    </source>
</evidence>
<dbReference type="SUPFAM" id="SSF81345">
    <property type="entry name" value="ABC transporter involved in vitamin B12 uptake, BtuC"/>
    <property type="match status" value="1"/>
</dbReference>
<dbReference type="InterPro" id="IPR037294">
    <property type="entry name" value="ABC_BtuC-like"/>
</dbReference>
<evidence type="ECO:0000256" key="1">
    <source>
        <dbReference type="ARBA" id="ARBA00004651"/>
    </source>
</evidence>
<evidence type="ECO:0008006" key="11">
    <source>
        <dbReference type="Google" id="ProtNLM"/>
    </source>
</evidence>
<dbReference type="PANTHER" id="PTHR30472:SF24">
    <property type="entry name" value="FERRIC ENTEROBACTIN TRANSPORT SYSTEM PERMEASE PROTEIN FEPG"/>
    <property type="match status" value="1"/>
</dbReference>
<dbReference type="PANTHER" id="PTHR30472">
    <property type="entry name" value="FERRIC ENTEROBACTIN TRANSPORT SYSTEM PERMEASE PROTEIN"/>
    <property type="match status" value="1"/>
</dbReference>
<evidence type="ECO:0000256" key="2">
    <source>
        <dbReference type="ARBA" id="ARBA00007935"/>
    </source>
</evidence>
<keyword evidence="10" id="KW-1185">Reference proteome</keyword>
<dbReference type="GO" id="GO:0005886">
    <property type="term" value="C:plasma membrane"/>
    <property type="evidence" value="ECO:0007669"/>
    <property type="project" value="UniProtKB-SubCell"/>
</dbReference>
<sequence length="324" mass="33250">MLAVALTLLVIALGIYGAGIGGSSLTHREVIEVLRGAATAGQELIVIEWRLPRILAAITVGIALGVSGSIFQTITQNPLGSPDLIGFTMGAQTGILVGVIVMGSSLASITTFSLLGGLSSGLIIYLLAAQGGFGRLRLILCGVAISSMLGSVNRWLIVQADTDTAYGAMKAVTGTLAKVSWEVAGPCMIGIGVTVCATLLFKRVLDLLLLGTELSTVLGVRLNLCQGLLVLLGVTLVAFSTIIAGPISFVALLAPHIARSISKTPNAPLLVSGLTGALLLLGADLLSQSLFENLPVGIVTAAVGGFYFMALLVMEARKNSARTL</sequence>
<comment type="subcellular location">
    <subcellularLocation>
        <location evidence="1">Cell membrane</location>
        <topology evidence="1">Multi-pass membrane protein</topology>
    </subcellularLocation>
</comment>
<keyword evidence="5 8" id="KW-0812">Transmembrane</keyword>
<feature type="transmembrane region" description="Helical" evidence="8">
    <location>
        <begin position="136"/>
        <end position="157"/>
    </location>
</feature>
<dbReference type="GO" id="GO:0022857">
    <property type="term" value="F:transmembrane transporter activity"/>
    <property type="evidence" value="ECO:0007669"/>
    <property type="project" value="InterPro"/>
</dbReference>
<dbReference type="Gene3D" id="1.10.3470.10">
    <property type="entry name" value="ABC transporter involved in vitamin B12 uptake, BtuC"/>
    <property type="match status" value="1"/>
</dbReference>
<feature type="transmembrane region" description="Helical" evidence="8">
    <location>
        <begin position="266"/>
        <end position="283"/>
    </location>
</feature>
<feature type="transmembrane region" description="Helical" evidence="8">
    <location>
        <begin position="183"/>
        <end position="200"/>
    </location>
</feature>
<protein>
    <recommendedName>
        <fullName evidence="11">Iron ABC transporter permease</fullName>
    </recommendedName>
</protein>
<evidence type="ECO:0000256" key="8">
    <source>
        <dbReference type="SAM" id="Phobius"/>
    </source>
</evidence>
<dbReference type="Pfam" id="PF01032">
    <property type="entry name" value="FecCD"/>
    <property type="match status" value="1"/>
</dbReference>
<evidence type="ECO:0000256" key="3">
    <source>
        <dbReference type="ARBA" id="ARBA00022448"/>
    </source>
</evidence>
<comment type="caution">
    <text evidence="9">The sequence shown here is derived from an EMBL/GenBank/DDBJ whole genome shotgun (WGS) entry which is preliminary data.</text>
</comment>
<feature type="transmembrane region" description="Helical" evidence="8">
    <location>
        <begin position="295"/>
        <end position="314"/>
    </location>
</feature>
<keyword evidence="4" id="KW-1003">Cell membrane</keyword>
<dbReference type="EMBL" id="LXWF01000041">
    <property type="protein sequence ID" value="ORC16117.1"/>
    <property type="molecule type" value="Genomic_DNA"/>
</dbReference>
<proteinExistence type="inferred from homology"/>
<dbReference type="AlphaFoldDB" id="A0A1Y1RPC1"/>
<feature type="transmembrane region" description="Helical" evidence="8">
    <location>
        <begin position="84"/>
        <end position="103"/>
    </location>
</feature>
<feature type="transmembrane region" description="Helical" evidence="8">
    <location>
        <begin position="109"/>
        <end position="129"/>
    </location>
</feature>
<evidence type="ECO:0000313" key="9">
    <source>
        <dbReference type="EMBL" id="ORC16117.1"/>
    </source>
</evidence>
<dbReference type="Proteomes" id="UP000192359">
    <property type="component" value="Unassembled WGS sequence"/>
</dbReference>
<accession>A0A1Y1RPC1</accession>
<keyword evidence="7 8" id="KW-0472">Membrane</keyword>
<gene>
    <name evidence="9" type="ORF">A7979_04970</name>
</gene>
<evidence type="ECO:0000256" key="6">
    <source>
        <dbReference type="ARBA" id="ARBA00022989"/>
    </source>
</evidence>
<name>A0A1Y1RPC1_9MICC</name>
<keyword evidence="6 8" id="KW-1133">Transmembrane helix</keyword>
<evidence type="ECO:0000256" key="7">
    <source>
        <dbReference type="ARBA" id="ARBA00023136"/>
    </source>
</evidence>
<dbReference type="GO" id="GO:0033214">
    <property type="term" value="P:siderophore-iron import into cell"/>
    <property type="evidence" value="ECO:0007669"/>
    <property type="project" value="TreeGrafter"/>
</dbReference>
<reference evidence="9 10" key="1">
    <citation type="submission" date="2016-05" db="EMBL/GenBank/DDBJ databases">
        <title>Draft genome sequence of a porcine commensal Rothia nasimurium.</title>
        <authorList>
            <person name="Gaiser R.A."/>
            <person name="Van Baarlen P."/>
            <person name="Wells J.M."/>
        </authorList>
    </citation>
    <scope>NUCLEOTIDE SEQUENCE [LARGE SCALE GENOMIC DNA]</scope>
    <source>
        <strain evidence="9 10">PT-32</strain>
    </source>
</reference>
<feature type="transmembrane region" description="Helical" evidence="8">
    <location>
        <begin position="54"/>
        <end position="72"/>
    </location>
</feature>
<evidence type="ECO:0000256" key="5">
    <source>
        <dbReference type="ARBA" id="ARBA00022692"/>
    </source>
</evidence>
<dbReference type="InterPro" id="IPR000522">
    <property type="entry name" value="ABC_transptr_permease_BtuC"/>
</dbReference>
<keyword evidence="3" id="KW-0813">Transport</keyword>
<organism evidence="9 10">
    <name type="scientific">Rothia nasimurium</name>
    <dbReference type="NCBI Taxonomy" id="85336"/>
    <lineage>
        <taxon>Bacteria</taxon>
        <taxon>Bacillati</taxon>
        <taxon>Actinomycetota</taxon>
        <taxon>Actinomycetes</taxon>
        <taxon>Micrococcales</taxon>
        <taxon>Micrococcaceae</taxon>
        <taxon>Rothia</taxon>
    </lineage>
</organism>